<proteinExistence type="predicted"/>
<protein>
    <submittedName>
        <fullName evidence="9">Patatin-like phospholipase family protein</fullName>
    </submittedName>
</protein>
<dbReference type="SUPFAM" id="SSF52151">
    <property type="entry name" value="FabD/lysophospholipase-like"/>
    <property type="match status" value="1"/>
</dbReference>
<evidence type="ECO:0000256" key="2">
    <source>
        <dbReference type="ARBA" id="ARBA00022801"/>
    </source>
</evidence>
<feature type="short sequence motif" description="GXSXG" evidence="6">
    <location>
        <begin position="60"/>
        <end position="64"/>
    </location>
</feature>
<dbReference type="Gene3D" id="3.40.1090.10">
    <property type="entry name" value="Cytosolic phospholipase A2 catalytic domain"/>
    <property type="match status" value="2"/>
</dbReference>
<dbReference type="CDD" id="cd07205">
    <property type="entry name" value="Pat_PNPLA6_PNPLA7_NTE1_like"/>
    <property type="match status" value="1"/>
</dbReference>
<dbReference type="PROSITE" id="PS51635">
    <property type="entry name" value="PNPLA"/>
    <property type="match status" value="1"/>
</dbReference>
<dbReference type="PROSITE" id="PS51779">
    <property type="entry name" value="POTRA"/>
    <property type="match status" value="1"/>
</dbReference>
<keyword evidence="4 6" id="KW-0443">Lipid metabolism</keyword>
<dbReference type="Pfam" id="PF01734">
    <property type="entry name" value="Patatin"/>
    <property type="match status" value="1"/>
</dbReference>
<keyword evidence="3 6" id="KW-0442">Lipid degradation</keyword>
<evidence type="ECO:0000259" key="8">
    <source>
        <dbReference type="PROSITE" id="PS51779"/>
    </source>
</evidence>
<keyword evidence="10" id="KW-1185">Reference proteome</keyword>
<evidence type="ECO:0000256" key="4">
    <source>
        <dbReference type="ARBA" id="ARBA00023098"/>
    </source>
</evidence>
<dbReference type="Gene3D" id="3.10.20.310">
    <property type="entry name" value="membrane protein fhac"/>
    <property type="match status" value="1"/>
</dbReference>
<dbReference type="InterPro" id="IPR000184">
    <property type="entry name" value="Bac_surfAg_D15"/>
</dbReference>
<dbReference type="GO" id="GO:0016787">
    <property type="term" value="F:hydrolase activity"/>
    <property type="evidence" value="ECO:0007669"/>
    <property type="project" value="UniProtKB-UniRule"/>
</dbReference>
<dbReference type="InterPro" id="IPR016035">
    <property type="entry name" value="Acyl_Trfase/lysoPLipase"/>
</dbReference>
<dbReference type="EMBL" id="CP072793">
    <property type="protein sequence ID" value="QTR54816.1"/>
    <property type="molecule type" value="Genomic_DNA"/>
</dbReference>
<sequence length="731" mass="78264">MKLILTVFSLLLCFLLPTSEALARPKIGLVLGGGGAAGIAHVGVLKVLEANHIPVDVIAGNSMGAVVGSLYASGMSVAEIEQVSKTLDWGKLFSDDTSHQLKSYQQKQQNADFFTVFESGVSKRGIKLSSGLIDGQKLIFELRRLLAPVAQISNFDRLPIPFRAVATDIHTGDAVVLKQGNLASAVRASMSIPGLFAPVTLDNRLLVDGLVSNNLPVDIARQMGADILIVSNIPPDNSRKLDTALDISLQSMDLLVRKTSEAQLASLTPQDILIQPPVGEVGRLDFTRVAETVALGEKGARTQLVALQRLAGSLSSDANQFATPAHPIDEVVKVASVQIENDSSLRESILRKALNIKPGDVLDNQRLQDGLNRVYTLGYFSLVDYKLTQLPSGDYGLKVIAKKATEGEHRVSVGFSLGDDFNGDTRYQAGVKYVQKGLTDSGTELRAQAVIGRRLLAEAEIYHPLGIDGTFVAPRAWYQEGDANSLDNAQQVAKIRAREARVQVDIGHPVGNSGEIRAGVFHQKTKPLPKDGTPIVADKTLTEAGVKLQYQADTLDSINFPTKGGQLTAAYTRGVTAMGSDNDFNRIELEADRVWSVHDKHRFIASGRAVATANNGAAVLDSGNNLETHALQTGHLVFSDNAPLIGNETVAGSVTYMRQVAEIPEIAKVHVGASVGVSQAWQQRDAVDLGGLRNSGTVFVGGETPIGPAFVGVRKTQGADHQAYFILGRDF</sequence>
<evidence type="ECO:0000256" key="6">
    <source>
        <dbReference type="PROSITE-ProRule" id="PRU01161"/>
    </source>
</evidence>
<dbReference type="Pfam" id="PF01103">
    <property type="entry name" value="Omp85"/>
    <property type="match status" value="1"/>
</dbReference>
<feature type="active site" description="Proton acceptor" evidence="6">
    <location>
        <position position="208"/>
    </location>
</feature>
<evidence type="ECO:0000313" key="10">
    <source>
        <dbReference type="Proteomes" id="UP000672009"/>
    </source>
</evidence>
<dbReference type="PANTHER" id="PTHR14226:SF29">
    <property type="entry name" value="NEUROPATHY TARGET ESTERASE SWS"/>
    <property type="match status" value="1"/>
</dbReference>
<dbReference type="GO" id="GO:0016042">
    <property type="term" value="P:lipid catabolic process"/>
    <property type="evidence" value="ECO:0007669"/>
    <property type="project" value="UniProtKB-UniRule"/>
</dbReference>
<comment type="caution">
    <text evidence="6">Lacks conserved residue(s) required for the propagation of feature annotation.</text>
</comment>
<dbReference type="InterPro" id="IPR050301">
    <property type="entry name" value="NTE"/>
</dbReference>
<feature type="domain" description="POTRA" evidence="8">
    <location>
        <begin position="332"/>
        <end position="402"/>
    </location>
</feature>
<dbReference type="InterPro" id="IPR034746">
    <property type="entry name" value="POTRA"/>
</dbReference>
<evidence type="ECO:0000256" key="1">
    <source>
        <dbReference type="ARBA" id="ARBA00004370"/>
    </source>
</evidence>
<dbReference type="AlphaFoldDB" id="A0A975II35"/>
<gene>
    <name evidence="9" type="ORF">J9260_06925</name>
</gene>
<dbReference type="Proteomes" id="UP000672009">
    <property type="component" value="Chromosome"/>
</dbReference>
<evidence type="ECO:0000256" key="5">
    <source>
        <dbReference type="ARBA" id="ARBA00023136"/>
    </source>
</evidence>
<keyword evidence="2 6" id="KW-0378">Hydrolase</keyword>
<accession>A0A975II35</accession>
<dbReference type="InterPro" id="IPR010827">
    <property type="entry name" value="BamA/TamA_POTRA"/>
</dbReference>
<dbReference type="Pfam" id="PF07244">
    <property type="entry name" value="POTRA"/>
    <property type="match status" value="1"/>
</dbReference>
<dbReference type="KEGG" id="tun:J9260_06925"/>
<keyword evidence="5" id="KW-0472">Membrane</keyword>
<dbReference type="GO" id="GO:0019867">
    <property type="term" value="C:outer membrane"/>
    <property type="evidence" value="ECO:0007669"/>
    <property type="project" value="InterPro"/>
</dbReference>
<dbReference type="PANTHER" id="PTHR14226">
    <property type="entry name" value="NEUROPATHY TARGET ESTERASE/SWISS CHEESE D.MELANOGASTER"/>
    <property type="match status" value="1"/>
</dbReference>
<feature type="active site" description="Nucleophile" evidence="6">
    <location>
        <position position="62"/>
    </location>
</feature>
<feature type="short sequence motif" description="GXGXXG" evidence="6">
    <location>
        <begin position="33"/>
        <end position="38"/>
    </location>
</feature>
<feature type="domain" description="PNPLA" evidence="7">
    <location>
        <begin position="29"/>
        <end position="221"/>
    </location>
</feature>
<organism evidence="9 10">
    <name type="scientific">Thiothrix unzii</name>
    <dbReference type="NCBI Taxonomy" id="111769"/>
    <lineage>
        <taxon>Bacteria</taxon>
        <taxon>Pseudomonadati</taxon>
        <taxon>Pseudomonadota</taxon>
        <taxon>Gammaproteobacteria</taxon>
        <taxon>Thiotrichales</taxon>
        <taxon>Thiotrichaceae</taxon>
        <taxon>Thiothrix</taxon>
    </lineage>
</organism>
<reference evidence="9" key="1">
    <citation type="submission" date="2021-04" db="EMBL/GenBank/DDBJ databases">
        <title>Genomics, taxonomy and metabolism of representatives of sulfur bacteria of the genus Thiothrix: Thiothrix fructosivorans QT, Thiothrix unzii A1T and three new species, Thiothrix subterranea sp. nov., Thiothrix litoralis sp. nov. and 'Candidatus Thiothrix anitrata' sp. nov.</title>
        <authorList>
            <person name="Ravin N.V."/>
            <person name="Smolyakov D."/>
            <person name="Rudenko T.S."/>
            <person name="Mardanov A.V."/>
            <person name="Beletsky A.V."/>
            <person name="Markov N.D."/>
            <person name="Fomenkov A.I."/>
            <person name="Roberts R.J."/>
            <person name="Karnachuk O.V."/>
            <person name="Novikov A."/>
            <person name="Grabovich M.Y."/>
        </authorList>
    </citation>
    <scope>NUCLEOTIDE SEQUENCE</scope>
    <source>
        <strain evidence="9">A1</strain>
    </source>
</reference>
<evidence type="ECO:0000256" key="3">
    <source>
        <dbReference type="ARBA" id="ARBA00022963"/>
    </source>
</evidence>
<evidence type="ECO:0000313" key="9">
    <source>
        <dbReference type="EMBL" id="QTR54816.1"/>
    </source>
</evidence>
<dbReference type="InterPro" id="IPR002641">
    <property type="entry name" value="PNPLA_dom"/>
</dbReference>
<name>A0A975II35_9GAMM</name>
<comment type="subcellular location">
    <subcellularLocation>
        <location evidence="1">Membrane</location>
    </subcellularLocation>
</comment>
<dbReference type="Gene3D" id="2.40.160.50">
    <property type="entry name" value="membrane protein fhac: a member of the omp85/tpsb transporter family"/>
    <property type="match status" value="1"/>
</dbReference>
<evidence type="ECO:0000259" key="7">
    <source>
        <dbReference type="PROSITE" id="PS51635"/>
    </source>
</evidence>